<evidence type="ECO:0000256" key="1">
    <source>
        <dbReference type="SAM" id="MobiDB-lite"/>
    </source>
</evidence>
<dbReference type="EMBL" id="LMWL01000088">
    <property type="protein sequence ID" value="KUM90167.1"/>
    <property type="molecule type" value="Genomic_DNA"/>
</dbReference>
<evidence type="ECO:0000313" key="2">
    <source>
        <dbReference type="EMBL" id="KUM90167.1"/>
    </source>
</evidence>
<sequence length="171" mass="18645">MVWLRATSRCLVALRLGRAAQRLAVHGQAAQPGGLGLPRAAVGETAAHRPVQRVAVDAGQQAAHCRLRGSQPFGQERGRSGQHGARCEREYDGEGVPHSARIMGIRCLRQALQQARSSVLLVENPSTRGFKIYPGTVHGFTMSDTDAFNPAALQLHWDRLLPLLRRTLTKS</sequence>
<dbReference type="STRING" id="67285.AQI88_39150"/>
<accession>A0A101NBS7</accession>
<dbReference type="Proteomes" id="UP000054241">
    <property type="component" value="Unassembled WGS sequence"/>
</dbReference>
<dbReference type="AlphaFoldDB" id="A0A101NBS7"/>
<comment type="caution">
    <text evidence="2">The sequence shown here is derived from an EMBL/GenBank/DDBJ whole genome shotgun (WGS) entry which is preliminary data.</text>
</comment>
<evidence type="ECO:0000313" key="3">
    <source>
        <dbReference type="Proteomes" id="UP000054241"/>
    </source>
</evidence>
<feature type="region of interest" description="Disordered" evidence="1">
    <location>
        <begin position="71"/>
        <end position="91"/>
    </location>
</feature>
<reference evidence="2 3" key="1">
    <citation type="submission" date="2015-10" db="EMBL/GenBank/DDBJ databases">
        <title>Draft genome sequence of Streptomyces cellostaticus DSM 40189, type strain for the species Streptomyces cellostaticus.</title>
        <authorList>
            <person name="Ruckert C."/>
            <person name="Winkler A."/>
            <person name="Kalinowski J."/>
            <person name="Kampfer P."/>
            <person name="Glaeser S."/>
        </authorList>
    </citation>
    <scope>NUCLEOTIDE SEQUENCE [LARGE SCALE GENOMIC DNA]</scope>
    <source>
        <strain evidence="2 3">DSM 40189</strain>
    </source>
</reference>
<proteinExistence type="predicted"/>
<protein>
    <submittedName>
        <fullName evidence="2">Uncharacterized protein</fullName>
    </submittedName>
</protein>
<organism evidence="2 3">
    <name type="scientific">Streptomyces cellostaticus</name>
    <dbReference type="NCBI Taxonomy" id="67285"/>
    <lineage>
        <taxon>Bacteria</taxon>
        <taxon>Bacillati</taxon>
        <taxon>Actinomycetota</taxon>
        <taxon>Actinomycetes</taxon>
        <taxon>Kitasatosporales</taxon>
        <taxon>Streptomycetaceae</taxon>
        <taxon>Streptomyces</taxon>
    </lineage>
</organism>
<gene>
    <name evidence="2" type="ORF">AQI88_39150</name>
</gene>
<name>A0A101NBS7_9ACTN</name>
<keyword evidence="3" id="KW-1185">Reference proteome</keyword>